<dbReference type="SMART" id="SM00204">
    <property type="entry name" value="TGFB"/>
    <property type="match status" value="1"/>
</dbReference>
<evidence type="ECO:0000313" key="12">
    <source>
        <dbReference type="Proteomes" id="UP000279307"/>
    </source>
</evidence>
<accession>A0A3L8E0L0</accession>
<proteinExistence type="inferred from homology"/>
<dbReference type="InterPro" id="IPR015615">
    <property type="entry name" value="TGF-beta-rel"/>
</dbReference>
<feature type="signal peptide" evidence="9">
    <location>
        <begin position="1"/>
        <end position="24"/>
    </location>
</feature>
<dbReference type="InterPro" id="IPR001839">
    <property type="entry name" value="TGF-b_C"/>
</dbReference>
<dbReference type="GO" id="GO:0005615">
    <property type="term" value="C:extracellular space"/>
    <property type="evidence" value="ECO:0007669"/>
    <property type="project" value="TreeGrafter"/>
</dbReference>
<protein>
    <recommendedName>
        <fullName evidence="10">TGF-beta family profile domain-containing protein</fullName>
    </recommendedName>
</protein>
<gene>
    <name evidence="11" type="ORF">DMN91_000043</name>
</gene>
<dbReference type="CDD" id="cd13751">
    <property type="entry name" value="TGF_beta_GDF8_like"/>
    <property type="match status" value="1"/>
</dbReference>
<dbReference type="InterPro" id="IPR029034">
    <property type="entry name" value="Cystine-knot_cytokine"/>
</dbReference>
<comment type="subcellular location">
    <subcellularLocation>
        <location evidence="1">Secreted</location>
    </subcellularLocation>
</comment>
<dbReference type="Pfam" id="PF00688">
    <property type="entry name" value="TGFb_propeptide"/>
    <property type="match status" value="1"/>
</dbReference>
<dbReference type="OrthoDB" id="5948587at2759"/>
<dbReference type="PANTHER" id="PTHR11848:SF262">
    <property type="entry name" value="LD29161P"/>
    <property type="match status" value="1"/>
</dbReference>
<comment type="similarity">
    <text evidence="2 8">Belongs to the TGF-beta family.</text>
</comment>
<organism evidence="11 12">
    <name type="scientific">Ooceraea biroi</name>
    <name type="common">Clonal raider ant</name>
    <name type="synonym">Cerapachys biroi</name>
    <dbReference type="NCBI Taxonomy" id="2015173"/>
    <lineage>
        <taxon>Eukaryota</taxon>
        <taxon>Metazoa</taxon>
        <taxon>Ecdysozoa</taxon>
        <taxon>Arthropoda</taxon>
        <taxon>Hexapoda</taxon>
        <taxon>Insecta</taxon>
        <taxon>Pterygota</taxon>
        <taxon>Neoptera</taxon>
        <taxon>Endopterygota</taxon>
        <taxon>Hymenoptera</taxon>
        <taxon>Apocrita</taxon>
        <taxon>Aculeata</taxon>
        <taxon>Formicoidea</taxon>
        <taxon>Formicidae</taxon>
        <taxon>Dorylinae</taxon>
        <taxon>Ooceraea</taxon>
    </lineage>
</organism>
<dbReference type="InterPro" id="IPR017948">
    <property type="entry name" value="TGFb_CS"/>
</dbReference>
<evidence type="ECO:0000256" key="5">
    <source>
        <dbReference type="ARBA" id="ARBA00022729"/>
    </source>
</evidence>
<evidence type="ECO:0000256" key="6">
    <source>
        <dbReference type="ARBA" id="ARBA00023030"/>
    </source>
</evidence>
<keyword evidence="4" id="KW-0165">Cleavage on pair of basic residues</keyword>
<dbReference type="PROSITE" id="PS51362">
    <property type="entry name" value="TGF_BETA_2"/>
    <property type="match status" value="1"/>
</dbReference>
<dbReference type="PROSITE" id="PS00250">
    <property type="entry name" value="TGF_BETA_1"/>
    <property type="match status" value="1"/>
</dbReference>
<feature type="chain" id="PRO_5018275324" description="TGF-beta family profile domain-containing protein" evidence="9">
    <location>
        <begin position="25"/>
        <end position="399"/>
    </location>
</feature>
<evidence type="ECO:0000256" key="2">
    <source>
        <dbReference type="ARBA" id="ARBA00006656"/>
    </source>
</evidence>
<evidence type="ECO:0000256" key="9">
    <source>
        <dbReference type="SAM" id="SignalP"/>
    </source>
</evidence>
<evidence type="ECO:0000313" key="11">
    <source>
        <dbReference type="EMBL" id="RLU26250.1"/>
    </source>
</evidence>
<evidence type="ECO:0000256" key="7">
    <source>
        <dbReference type="ARBA" id="ARBA00023157"/>
    </source>
</evidence>
<dbReference type="FunFam" id="2.10.90.10:FF:000006">
    <property type="entry name" value="growth/differentiation factor 8"/>
    <property type="match status" value="1"/>
</dbReference>
<keyword evidence="3" id="KW-0964">Secreted</keyword>
<reference evidence="11 12" key="1">
    <citation type="journal article" date="2018" name="Genome Res.">
        <title>The genomic architecture and molecular evolution of ant odorant receptors.</title>
        <authorList>
            <person name="McKenzie S.K."/>
            <person name="Kronauer D.J.C."/>
        </authorList>
    </citation>
    <scope>NUCLEOTIDE SEQUENCE [LARGE SCALE GENOMIC DNA]</scope>
    <source>
        <strain evidence="11">Clonal line C1</strain>
    </source>
</reference>
<dbReference type="Gene3D" id="2.60.120.970">
    <property type="match status" value="1"/>
</dbReference>
<evidence type="ECO:0000256" key="1">
    <source>
        <dbReference type="ARBA" id="ARBA00004613"/>
    </source>
</evidence>
<dbReference type="GO" id="GO:0008083">
    <property type="term" value="F:growth factor activity"/>
    <property type="evidence" value="ECO:0007669"/>
    <property type="project" value="UniProtKB-KW"/>
</dbReference>
<dbReference type="AlphaFoldDB" id="A0A3L8E0L0"/>
<name>A0A3L8E0L0_OOCBI</name>
<dbReference type="Gene3D" id="2.10.90.10">
    <property type="entry name" value="Cystine-knot cytokines"/>
    <property type="match status" value="1"/>
</dbReference>
<keyword evidence="5 9" id="KW-0732">Signal</keyword>
<keyword evidence="6 8" id="KW-0339">Growth factor</keyword>
<evidence type="ECO:0000256" key="8">
    <source>
        <dbReference type="RuleBase" id="RU000354"/>
    </source>
</evidence>
<evidence type="ECO:0000259" key="10">
    <source>
        <dbReference type="PROSITE" id="PS51362"/>
    </source>
</evidence>
<evidence type="ECO:0000256" key="3">
    <source>
        <dbReference type="ARBA" id="ARBA00022525"/>
    </source>
</evidence>
<dbReference type="Proteomes" id="UP000279307">
    <property type="component" value="Chromosome 1"/>
</dbReference>
<dbReference type="InterPro" id="IPR001111">
    <property type="entry name" value="TGF-b_propeptide"/>
</dbReference>
<dbReference type="PANTHER" id="PTHR11848">
    <property type="entry name" value="TGF-BETA FAMILY"/>
    <property type="match status" value="1"/>
</dbReference>
<feature type="domain" description="TGF-beta family profile" evidence="10">
    <location>
        <begin position="287"/>
        <end position="399"/>
    </location>
</feature>
<dbReference type="EMBL" id="QOIP01000001">
    <property type="protein sequence ID" value="RLU26250.1"/>
    <property type="molecule type" value="Genomic_DNA"/>
</dbReference>
<dbReference type="GO" id="GO:0005125">
    <property type="term" value="F:cytokine activity"/>
    <property type="evidence" value="ECO:0007669"/>
    <property type="project" value="TreeGrafter"/>
</dbReference>
<keyword evidence="7" id="KW-1015">Disulfide bond</keyword>
<sequence>MVTRALLLLSLVLLGAFDAPGIEKAPVRHLAMAGNACNACRMHEEIRALSLEAIKEQILNKLGLKQAPNMTGWAPPKIPPISKLMDMYGMQSDQPLEPGITYHDEVDEYAAKTESVFALAQPHQKLRHSKSNLDVLYFKFSDKVVQHRVTRAELSLWIWGVNPELSEHGESMESLESRDTGPVTITLQRILRGVTETGGPLLGPPLTTKHPRPYNRRGGWITIDLRRMVAEWFKHPRDNLGVALKITGPGSNHRRNSGRLVETNAGAEYAPYLEVQMQELDSRRASRIKRNVGLNCDEASHETRCCRYKLTVDFEKFGWDWIIAPKKYDANYCSGDCPMAFLPTYPNTHIVSLAEPPNNTGPCCAPRKLSEITMLYFDNEYQIVFSRLPGMVVEKCGCS</sequence>
<evidence type="ECO:0000256" key="4">
    <source>
        <dbReference type="ARBA" id="ARBA00022685"/>
    </source>
</evidence>
<dbReference type="SUPFAM" id="SSF57501">
    <property type="entry name" value="Cystine-knot cytokines"/>
    <property type="match status" value="1"/>
</dbReference>
<dbReference type="Pfam" id="PF00019">
    <property type="entry name" value="TGF_beta"/>
    <property type="match status" value="1"/>
</dbReference>
<comment type="caution">
    <text evidence="11">The sequence shown here is derived from an EMBL/GenBank/DDBJ whole genome shotgun (WGS) entry which is preliminary data.</text>
</comment>